<feature type="transmembrane region" description="Helical" evidence="1">
    <location>
        <begin position="301"/>
        <end position="316"/>
    </location>
</feature>
<organism evidence="2 3">
    <name type="scientific">Bacteroides sedimenti</name>
    <dbReference type="NCBI Taxonomy" id="2136147"/>
    <lineage>
        <taxon>Bacteria</taxon>
        <taxon>Pseudomonadati</taxon>
        <taxon>Bacteroidota</taxon>
        <taxon>Bacteroidia</taxon>
        <taxon>Bacteroidales</taxon>
        <taxon>Bacteroidaceae</taxon>
        <taxon>Bacteroides</taxon>
    </lineage>
</organism>
<feature type="transmembrane region" description="Helical" evidence="1">
    <location>
        <begin position="277"/>
        <end position="295"/>
    </location>
</feature>
<keyword evidence="1" id="KW-1133">Transmembrane helix</keyword>
<dbReference type="EMBL" id="AP028055">
    <property type="protein sequence ID" value="BEG99581.1"/>
    <property type="molecule type" value="Genomic_DNA"/>
</dbReference>
<keyword evidence="3" id="KW-1185">Reference proteome</keyword>
<protein>
    <recommendedName>
        <fullName evidence="4">Zinc ribbon domain-containing protein</fullName>
    </recommendedName>
</protein>
<accession>A0ABN6ZB11</accession>
<proteinExistence type="predicted"/>
<keyword evidence="1" id="KW-0812">Transmembrane</keyword>
<evidence type="ECO:0000313" key="3">
    <source>
        <dbReference type="Proteomes" id="UP001496674"/>
    </source>
</evidence>
<feature type="transmembrane region" description="Helical" evidence="1">
    <location>
        <begin position="167"/>
        <end position="186"/>
    </location>
</feature>
<keyword evidence="1" id="KW-0472">Membrane</keyword>
<gene>
    <name evidence="2" type="ORF">BSYN_18460</name>
</gene>
<evidence type="ECO:0008006" key="4">
    <source>
        <dbReference type="Google" id="ProtNLM"/>
    </source>
</evidence>
<name>A0ABN6ZB11_9BACE</name>
<feature type="transmembrane region" description="Helical" evidence="1">
    <location>
        <begin position="245"/>
        <end position="265"/>
    </location>
</feature>
<evidence type="ECO:0000256" key="1">
    <source>
        <dbReference type="SAM" id="Phobius"/>
    </source>
</evidence>
<sequence>MKERGMDLFQNRSLRNVLKMFLQVEKLFSGMHRLVFFLFLFGSTLFYSCEYKHPDLDKEEISQKTKDSLSYLYKYHYTLNKNFEVWSDTVKLAQLPFKDKFVTISKGDRVVVAEFMVQPSDTVDSVWVKVARDQKTQGWIHKSDVVNQLVPVNIGSQSIFLFSHTHASYSLAVVALALAIFLFRIYRKKKLLLVYFNDINSVYPLMLCFLLAFSATIYETMQMFAPDTWQHFYFNPSLNPFKVPFILSIFILSVWAYIIVFFASLEELFHQLSISSALLYLLGLAVCCIFCYFFFIIATSFYVGYICLFMFFYVLIKKINSRMTYKYRCGKCGALMKEKGECPSCGAINQ</sequence>
<dbReference type="Proteomes" id="UP001496674">
    <property type="component" value="Chromosome"/>
</dbReference>
<feature type="transmembrane region" description="Helical" evidence="1">
    <location>
        <begin position="207"/>
        <end position="225"/>
    </location>
</feature>
<evidence type="ECO:0000313" key="2">
    <source>
        <dbReference type="EMBL" id="BEG99581.1"/>
    </source>
</evidence>
<reference evidence="2 3" key="1">
    <citation type="submission" date="2023-04" db="EMBL/GenBank/DDBJ databases">
        <title>Draft genome sequence of acteroides sedimenti strain YN3PY1.</title>
        <authorList>
            <person name="Yoshida N."/>
        </authorList>
    </citation>
    <scope>NUCLEOTIDE SEQUENCE [LARGE SCALE GENOMIC DNA]</scope>
    <source>
        <strain evidence="2 3">YN3PY1</strain>
    </source>
</reference>